<organism evidence="1 2">
    <name type="scientific">Enterococcus cecorum</name>
    <dbReference type="NCBI Taxonomy" id="44008"/>
    <lineage>
        <taxon>Bacteria</taxon>
        <taxon>Bacillati</taxon>
        <taxon>Bacillota</taxon>
        <taxon>Bacilli</taxon>
        <taxon>Lactobacillales</taxon>
        <taxon>Enterococcaceae</taxon>
        <taxon>Enterococcus</taxon>
    </lineage>
</organism>
<dbReference type="RefSeq" id="WP_162607287.1">
    <property type="nucleotide sequence ID" value="NZ_AP035890.1"/>
</dbReference>
<dbReference type="Proteomes" id="UP000588071">
    <property type="component" value="Unassembled WGS sequence"/>
</dbReference>
<reference evidence="1 2" key="1">
    <citation type="submission" date="2020-04" db="EMBL/GenBank/DDBJ databases">
        <authorList>
            <person name="Hitch T.C.A."/>
            <person name="Wylensek D."/>
            <person name="Clavel T."/>
        </authorList>
    </citation>
    <scope>NUCLEOTIDE SEQUENCE [LARGE SCALE GENOMIC DNA]</scope>
    <source>
        <strain evidence="1 2">WCA-380-WT-3C</strain>
    </source>
</reference>
<evidence type="ECO:0000313" key="2">
    <source>
        <dbReference type="Proteomes" id="UP000588071"/>
    </source>
</evidence>
<dbReference type="EMBL" id="JABAFV010000017">
    <property type="protein sequence ID" value="NME50405.1"/>
    <property type="molecule type" value="Genomic_DNA"/>
</dbReference>
<name>A0A7X9NN39_9ENTE</name>
<gene>
    <name evidence="1" type="ORF">HF857_09300</name>
</gene>
<sequence>MYVLYDIAKEKFLLDQSGSVRYFLTKADVSRWIKDFGGDVAYKRVRVSYLD</sequence>
<comment type="caution">
    <text evidence="1">The sequence shown here is derived from an EMBL/GenBank/DDBJ whole genome shotgun (WGS) entry which is preliminary data.</text>
</comment>
<accession>A0A7X9NN39</accession>
<dbReference type="AlphaFoldDB" id="A0A7X9NN39"/>
<evidence type="ECO:0000313" key="1">
    <source>
        <dbReference type="EMBL" id="NME50405.1"/>
    </source>
</evidence>
<protein>
    <submittedName>
        <fullName evidence="1">Uncharacterized protein</fullName>
    </submittedName>
</protein>
<proteinExistence type="predicted"/>